<name>A0A8H4AGY9_GIGMA</name>
<dbReference type="GO" id="GO:0000139">
    <property type="term" value="C:Golgi membrane"/>
    <property type="evidence" value="ECO:0007669"/>
    <property type="project" value="TreeGrafter"/>
</dbReference>
<accession>A0A8H4AGY9</accession>
<dbReference type="InterPro" id="IPR045888">
    <property type="entry name" value="Erv"/>
</dbReference>
<dbReference type="InterPro" id="IPR012936">
    <property type="entry name" value="Erv_C"/>
</dbReference>
<evidence type="ECO:0000256" key="5">
    <source>
        <dbReference type="SAM" id="Phobius"/>
    </source>
</evidence>
<evidence type="ECO:0000256" key="3">
    <source>
        <dbReference type="ARBA" id="ARBA00022989"/>
    </source>
</evidence>
<dbReference type="PANTHER" id="PTHR10984">
    <property type="entry name" value="ENDOPLASMIC RETICULUM-GOLGI INTERMEDIATE COMPARTMENT PROTEIN"/>
    <property type="match status" value="1"/>
</dbReference>
<comment type="caution">
    <text evidence="8">The sequence shown here is derived from an EMBL/GenBank/DDBJ whole genome shotgun (WGS) entry which is preliminary data.</text>
</comment>
<feature type="transmembrane region" description="Helical" evidence="5">
    <location>
        <begin position="299"/>
        <end position="318"/>
    </location>
</feature>
<dbReference type="OrthoDB" id="5541786at2759"/>
<dbReference type="GO" id="GO:0005789">
    <property type="term" value="C:endoplasmic reticulum membrane"/>
    <property type="evidence" value="ECO:0007669"/>
    <property type="project" value="TreeGrafter"/>
</dbReference>
<protein>
    <submittedName>
        <fullName evidence="8">DUF1692-domain-containing protein</fullName>
    </submittedName>
</protein>
<evidence type="ECO:0000259" key="6">
    <source>
        <dbReference type="Pfam" id="PF07970"/>
    </source>
</evidence>
<evidence type="ECO:0000256" key="1">
    <source>
        <dbReference type="ARBA" id="ARBA00004370"/>
    </source>
</evidence>
<evidence type="ECO:0000313" key="8">
    <source>
        <dbReference type="EMBL" id="KAF0493905.1"/>
    </source>
</evidence>
<proteinExistence type="predicted"/>
<dbReference type="Pfam" id="PF13850">
    <property type="entry name" value="ERGIC_N"/>
    <property type="match status" value="1"/>
</dbReference>
<dbReference type="GO" id="GO:0006890">
    <property type="term" value="P:retrograde vesicle-mediated transport, Golgi to endoplasmic reticulum"/>
    <property type="evidence" value="ECO:0007669"/>
    <property type="project" value="TreeGrafter"/>
</dbReference>
<keyword evidence="3 5" id="KW-1133">Transmembrane helix</keyword>
<keyword evidence="4 5" id="KW-0472">Membrane</keyword>
<dbReference type="Proteomes" id="UP000439903">
    <property type="component" value="Unassembled WGS sequence"/>
</dbReference>
<comment type="subcellular location">
    <subcellularLocation>
        <location evidence="1">Membrane</location>
    </subcellularLocation>
</comment>
<feature type="transmembrane region" description="Helical" evidence="5">
    <location>
        <begin position="29"/>
        <end position="48"/>
    </location>
</feature>
<dbReference type="InterPro" id="IPR039542">
    <property type="entry name" value="Erv_N"/>
</dbReference>
<dbReference type="AlphaFoldDB" id="A0A8H4AGY9"/>
<gene>
    <name evidence="8" type="ORF">F8M41_021292</name>
</gene>
<evidence type="ECO:0000259" key="7">
    <source>
        <dbReference type="Pfam" id="PF13850"/>
    </source>
</evidence>
<keyword evidence="2 5" id="KW-0812">Transmembrane</keyword>
<dbReference type="GO" id="GO:0006888">
    <property type="term" value="P:endoplasmic reticulum to Golgi vesicle-mediated transport"/>
    <property type="evidence" value="ECO:0007669"/>
    <property type="project" value="TreeGrafter"/>
</dbReference>
<evidence type="ECO:0000313" key="9">
    <source>
        <dbReference type="Proteomes" id="UP000439903"/>
    </source>
</evidence>
<feature type="domain" description="Endoplasmic reticulum vesicle transporter C-terminal" evidence="6">
    <location>
        <begin position="152"/>
        <end position="317"/>
    </location>
</feature>
<feature type="domain" description="Endoplasmic reticulum vesicle transporter N-terminal" evidence="7">
    <location>
        <begin position="12"/>
        <end position="95"/>
    </location>
</feature>
<reference evidence="8 9" key="1">
    <citation type="journal article" date="2019" name="Environ. Microbiol.">
        <title>At the nexus of three kingdoms: the genome of the mycorrhizal fungus Gigaspora margarita provides insights into plant, endobacterial and fungal interactions.</title>
        <authorList>
            <person name="Venice F."/>
            <person name="Ghignone S."/>
            <person name="Salvioli di Fossalunga A."/>
            <person name="Amselem J."/>
            <person name="Novero M."/>
            <person name="Xianan X."/>
            <person name="Sedzielewska Toro K."/>
            <person name="Morin E."/>
            <person name="Lipzen A."/>
            <person name="Grigoriev I.V."/>
            <person name="Henrissat B."/>
            <person name="Martin F.M."/>
            <person name="Bonfante P."/>
        </authorList>
    </citation>
    <scope>NUCLEOTIDE SEQUENCE [LARGE SCALE GENOMIC DNA]</scope>
    <source>
        <strain evidence="8 9">BEG34</strain>
    </source>
</reference>
<evidence type="ECO:0000256" key="4">
    <source>
        <dbReference type="ARBA" id="ARBA00023136"/>
    </source>
</evidence>
<dbReference type="GO" id="GO:0030134">
    <property type="term" value="C:COPII-coated ER to Golgi transport vesicle"/>
    <property type="evidence" value="ECO:0007669"/>
    <property type="project" value="TreeGrafter"/>
</dbReference>
<dbReference type="PANTHER" id="PTHR10984:SF81">
    <property type="entry name" value="ER-DERIVED VESICLES PROTEIN ERV41"/>
    <property type="match status" value="1"/>
</dbReference>
<organism evidence="8 9">
    <name type="scientific">Gigaspora margarita</name>
    <dbReference type="NCBI Taxonomy" id="4874"/>
    <lineage>
        <taxon>Eukaryota</taxon>
        <taxon>Fungi</taxon>
        <taxon>Fungi incertae sedis</taxon>
        <taxon>Mucoromycota</taxon>
        <taxon>Glomeromycotina</taxon>
        <taxon>Glomeromycetes</taxon>
        <taxon>Diversisporales</taxon>
        <taxon>Gigasporaceae</taxon>
        <taxon>Gigaspora</taxon>
    </lineage>
</organism>
<keyword evidence="9" id="KW-1185">Reference proteome</keyword>
<evidence type="ECO:0000256" key="2">
    <source>
        <dbReference type="ARBA" id="ARBA00022692"/>
    </source>
</evidence>
<dbReference type="Pfam" id="PF07970">
    <property type="entry name" value="COPIIcoated_ERV"/>
    <property type="match status" value="1"/>
</dbReference>
<sequence>MITRLLKKVIIFDAFPKVDSGYQHKSPQGGFVTIIISIFLWFLIISEFREYWSSNQKYEFLVDRSINHKMQINVDITVDTPCMFLTVDLLDAAGEGIHFTDELKLFPTIFEVREAHHLGYQPEKEIALDVKKMMVDAAAKLIDTFDSDSDVVDNQKSACRIVGTLEVNKVTGNLHITAIGHGYSGNGRPVAANNILNFSHRIDEFSFGTLYPQLVNPLDNSIEIAEAHVEAFQYFISVVPTTYIDNFNRILLTNQYAVTDYTRIIDGLRQPGVPGIFFKYDIEPISVRITERSTTFSKFLTRLCGLVGGVWVTAGFVFKFANWIWMLLDQTIGNGINSTRRPNSTDSNINGTLYNGGVRYNHVDSGLHSDVNISLQKVASD</sequence>
<dbReference type="EMBL" id="WTPW01000619">
    <property type="protein sequence ID" value="KAF0493905.1"/>
    <property type="molecule type" value="Genomic_DNA"/>
</dbReference>